<evidence type="ECO:0000256" key="1">
    <source>
        <dbReference type="ARBA" id="ARBA00022737"/>
    </source>
</evidence>
<dbReference type="Proteomes" id="UP000078046">
    <property type="component" value="Unassembled WGS sequence"/>
</dbReference>
<dbReference type="OrthoDB" id="340346at2759"/>
<dbReference type="GO" id="GO:0019888">
    <property type="term" value="F:protein phosphatase regulator activity"/>
    <property type="evidence" value="ECO:0007669"/>
    <property type="project" value="TreeGrafter"/>
</dbReference>
<feature type="repeat" description="HEAT" evidence="2">
    <location>
        <begin position="572"/>
        <end position="610"/>
    </location>
</feature>
<evidence type="ECO:0000259" key="3">
    <source>
        <dbReference type="Pfam" id="PF22956"/>
    </source>
</evidence>
<dbReference type="PROSITE" id="PS50077">
    <property type="entry name" value="HEAT_REPEAT"/>
    <property type="match status" value="4"/>
</dbReference>
<feature type="repeat" description="HEAT" evidence="2">
    <location>
        <begin position="415"/>
        <end position="452"/>
    </location>
</feature>
<comment type="caution">
    <text evidence="4">The sequence shown here is derived from an EMBL/GenBank/DDBJ whole genome shotgun (WGS) entry which is preliminary data.</text>
</comment>
<sequence length="649" mass="74526">MESIVEESLEKQKYLAVDEDVYNPADFLETSIDPTDELYPIAVLIDEMRNDNVQLRLNSITNVKTIAFALGPERTRNELIPYLTDKIHDDDEILSVMALKLGDFISLVGGIEYCHLILKPLEMLCSNEDTQVRKRTMESLTKIIDNMDISAINEHVVPMIHRLHKAEWYSMRCACSCLLINSYLHSDEDTQSEFRNLYISLLQDPVAMVRRATVSRFTNFIKVVDFRHVYEELVPIFQTLISDGQDSVRFMVAEEFADAIKILVPSEVFDETNETSDIQERKKCIIDDNLVEKFFNFLEDLVNDCSWRVRCVIAKNIFKFQESFGKCLSNEKIAKCYGKLLKDDEPEVKSAASLSFTDFMNAVREEEREGIYTSIFSECIVALSSDVNEYVKISLSSVIMKLSKTMGIDFTISDLLPIYLQLLKDECSNVRLNIISNLNYVNNVIGMTQLTECLLPAMFDLANDEKWRVRLAILTLTPVLASQLGEEFFNKEFLSICFKWLDDPVYEIRRSAAITFDEIIQNYGKDWANEKVVPQLVLKLETSSNYLRRLSIINCLAVISEPCGTEIVENNIIPALIKLTEDKISNVRFNVCKAFLKIDQLISGDFYYQNIEPILNGLIKNDKDSLVKFFAQQTIDNIHKKSIPPKNFD</sequence>
<protein>
    <submittedName>
        <fullName evidence="4">Protein phosphatase PP2A regulatory subunit A</fullName>
    </submittedName>
</protein>
<feature type="repeat" description="HEAT" evidence="2">
    <location>
        <begin position="454"/>
        <end position="492"/>
    </location>
</feature>
<dbReference type="InterPro" id="IPR051023">
    <property type="entry name" value="PP2A_Regulatory_Subunit_A"/>
</dbReference>
<proteinExistence type="predicted"/>
<dbReference type="SUPFAM" id="SSF48371">
    <property type="entry name" value="ARM repeat"/>
    <property type="match status" value="1"/>
</dbReference>
<feature type="repeat" description="HEAT" evidence="2">
    <location>
        <begin position="233"/>
        <end position="271"/>
    </location>
</feature>
<evidence type="ECO:0000313" key="4">
    <source>
        <dbReference type="EMBL" id="OAF71343.1"/>
    </source>
</evidence>
<evidence type="ECO:0000313" key="5">
    <source>
        <dbReference type="Proteomes" id="UP000078046"/>
    </source>
</evidence>
<dbReference type="GO" id="GO:0000159">
    <property type="term" value="C:protein phosphatase type 2A complex"/>
    <property type="evidence" value="ECO:0007669"/>
    <property type="project" value="TreeGrafter"/>
</dbReference>
<dbReference type="InterPro" id="IPR011989">
    <property type="entry name" value="ARM-like"/>
</dbReference>
<dbReference type="InterPro" id="IPR021133">
    <property type="entry name" value="HEAT_type_2"/>
</dbReference>
<dbReference type="PANTHER" id="PTHR10648">
    <property type="entry name" value="SERINE/THREONINE-PROTEIN PHOSPHATASE PP2A 65 KDA REGULATORY SUBUNIT"/>
    <property type="match status" value="1"/>
</dbReference>
<dbReference type="InterPro" id="IPR016024">
    <property type="entry name" value="ARM-type_fold"/>
</dbReference>
<dbReference type="InterPro" id="IPR055231">
    <property type="entry name" value="2AA_helical"/>
</dbReference>
<gene>
    <name evidence="4" type="ORF">A3Q56_00896</name>
</gene>
<dbReference type="AlphaFoldDB" id="A0A177BCD9"/>
<reference evidence="4 5" key="1">
    <citation type="submission" date="2016-04" db="EMBL/GenBank/DDBJ databases">
        <title>The genome of Intoshia linei affirms orthonectids as highly simplified spiralians.</title>
        <authorList>
            <person name="Mikhailov K.V."/>
            <person name="Slusarev G.S."/>
            <person name="Nikitin M.A."/>
            <person name="Logacheva M.D."/>
            <person name="Penin A."/>
            <person name="Aleoshin V."/>
            <person name="Panchin Y.V."/>
        </authorList>
    </citation>
    <scope>NUCLEOTIDE SEQUENCE [LARGE SCALE GENOMIC DNA]</scope>
    <source>
        <strain evidence="4">Intl2013</strain>
        <tissue evidence="4">Whole animal</tissue>
    </source>
</reference>
<keyword evidence="5" id="KW-1185">Reference proteome</keyword>
<accession>A0A177BCD9</accession>
<evidence type="ECO:0000256" key="2">
    <source>
        <dbReference type="PROSITE-ProRule" id="PRU00103"/>
    </source>
</evidence>
<feature type="domain" description="Phosphatase 2A Regulatory Subunit A helical" evidence="3">
    <location>
        <begin position="295"/>
        <end position="554"/>
    </location>
</feature>
<dbReference type="EMBL" id="LWCA01000059">
    <property type="protein sequence ID" value="OAF71343.1"/>
    <property type="molecule type" value="Genomic_DNA"/>
</dbReference>
<dbReference type="GO" id="GO:0005634">
    <property type="term" value="C:nucleus"/>
    <property type="evidence" value="ECO:0007669"/>
    <property type="project" value="TreeGrafter"/>
</dbReference>
<dbReference type="Gene3D" id="1.25.10.10">
    <property type="entry name" value="Leucine-rich Repeat Variant"/>
    <property type="match status" value="1"/>
</dbReference>
<dbReference type="GO" id="GO:0005829">
    <property type="term" value="C:cytosol"/>
    <property type="evidence" value="ECO:0007669"/>
    <property type="project" value="TreeGrafter"/>
</dbReference>
<name>A0A177BCD9_9BILA</name>
<organism evidence="4 5">
    <name type="scientific">Intoshia linei</name>
    <dbReference type="NCBI Taxonomy" id="1819745"/>
    <lineage>
        <taxon>Eukaryota</taxon>
        <taxon>Metazoa</taxon>
        <taxon>Spiralia</taxon>
        <taxon>Lophotrochozoa</taxon>
        <taxon>Mesozoa</taxon>
        <taxon>Orthonectida</taxon>
        <taxon>Rhopaluridae</taxon>
        <taxon>Intoshia</taxon>
    </lineage>
</organism>
<keyword evidence="1" id="KW-0677">Repeat</keyword>
<dbReference type="Pfam" id="PF22956">
    <property type="entry name" value="VPS15-like_hel"/>
    <property type="match status" value="1"/>
</dbReference>
<dbReference type="PANTHER" id="PTHR10648:SF4">
    <property type="entry name" value="PROTEIN PHOSPHATASE 2 (FORMERLY 2A), REGULATORY SUBUNIT A, BETA ISOFORM-RELATED"/>
    <property type="match status" value="1"/>
</dbReference>